<name>A0ABW5TDQ3_9FLAO</name>
<dbReference type="Proteomes" id="UP001597476">
    <property type="component" value="Unassembled WGS sequence"/>
</dbReference>
<evidence type="ECO:0000313" key="3">
    <source>
        <dbReference type="Proteomes" id="UP001597476"/>
    </source>
</evidence>
<keyword evidence="3" id="KW-1185">Reference proteome</keyword>
<accession>A0ABW5TDQ3</accession>
<keyword evidence="1" id="KW-0732">Signal</keyword>
<feature type="chain" id="PRO_5045615978" evidence="1">
    <location>
        <begin position="25"/>
        <end position="81"/>
    </location>
</feature>
<organism evidence="2 3">
    <name type="scientific">Hyunsoonleella rubra</name>
    <dbReference type="NCBI Taxonomy" id="1737062"/>
    <lineage>
        <taxon>Bacteria</taxon>
        <taxon>Pseudomonadati</taxon>
        <taxon>Bacteroidota</taxon>
        <taxon>Flavobacteriia</taxon>
        <taxon>Flavobacteriales</taxon>
        <taxon>Flavobacteriaceae</taxon>
    </lineage>
</organism>
<reference evidence="3" key="1">
    <citation type="journal article" date="2019" name="Int. J. Syst. Evol. Microbiol.">
        <title>The Global Catalogue of Microorganisms (GCM) 10K type strain sequencing project: providing services to taxonomists for standard genome sequencing and annotation.</title>
        <authorList>
            <consortium name="The Broad Institute Genomics Platform"/>
            <consortium name="The Broad Institute Genome Sequencing Center for Infectious Disease"/>
            <person name="Wu L."/>
            <person name="Ma J."/>
        </authorList>
    </citation>
    <scope>NUCLEOTIDE SEQUENCE [LARGE SCALE GENOMIC DNA]</scope>
    <source>
        <strain evidence="3">KCTC 42398</strain>
    </source>
</reference>
<evidence type="ECO:0000256" key="1">
    <source>
        <dbReference type="SAM" id="SignalP"/>
    </source>
</evidence>
<protein>
    <submittedName>
        <fullName evidence="2">Uncharacterized protein</fullName>
    </submittedName>
</protein>
<evidence type="ECO:0000313" key="2">
    <source>
        <dbReference type="EMBL" id="MFD2726605.1"/>
    </source>
</evidence>
<proteinExistence type="predicted"/>
<sequence length="81" mass="8709">MKKITLMTALLLSAFVLTTTCCNKDDDNSTDPIDQLPPATQTGENTFGYLVNGTPISITNTREQVAIYQQGQLQFGGGALI</sequence>
<feature type="signal peptide" evidence="1">
    <location>
        <begin position="1"/>
        <end position="24"/>
    </location>
</feature>
<comment type="caution">
    <text evidence="2">The sequence shown here is derived from an EMBL/GenBank/DDBJ whole genome shotgun (WGS) entry which is preliminary data.</text>
</comment>
<gene>
    <name evidence="2" type="ORF">ACFSR8_10305</name>
</gene>
<dbReference type="EMBL" id="JBHULY010000019">
    <property type="protein sequence ID" value="MFD2726605.1"/>
    <property type="molecule type" value="Genomic_DNA"/>
</dbReference>
<dbReference type="RefSeq" id="WP_380291703.1">
    <property type="nucleotide sequence ID" value="NZ_JBHULY010000019.1"/>
</dbReference>